<accession>A0A927MYC5</accession>
<proteinExistence type="predicted"/>
<protein>
    <submittedName>
        <fullName evidence="1">Uncharacterized protein</fullName>
    </submittedName>
</protein>
<dbReference type="EMBL" id="JADBEM010000001">
    <property type="protein sequence ID" value="MBE1606973.1"/>
    <property type="molecule type" value="Genomic_DNA"/>
</dbReference>
<gene>
    <name evidence="1" type="ORF">HEB94_003821</name>
</gene>
<reference evidence="1" key="1">
    <citation type="submission" date="2020-10" db="EMBL/GenBank/DDBJ databases">
        <title>Sequencing the genomes of 1000 actinobacteria strains.</title>
        <authorList>
            <person name="Klenk H.-P."/>
        </authorList>
    </citation>
    <scope>NUCLEOTIDE SEQUENCE</scope>
    <source>
        <strain evidence="1">DSM 45354</strain>
    </source>
</reference>
<dbReference type="AlphaFoldDB" id="A0A927MYC5"/>
<comment type="caution">
    <text evidence="1">The sequence shown here is derived from an EMBL/GenBank/DDBJ whole genome shotgun (WGS) entry which is preliminary data.</text>
</comment>
<organism evidence="1 2">
    <name type="scientific">Actinopolymorpha pittospori</name>
    <dbReference type="NCBI Taxonomy" id="648752"/>
    <lineage>
        <taxon>Bacteria</taxon>
        <taxon>Bacillati</taxon>
        <taxon>Actinomycetota</taxon>
        <taxon>Actinomycetes</taxon>
        <taxon>Propionibacteriales</taxon>
        <taxon>Actinopolymorphaceae</taxon>
        <taxon>Actinopolymorpha</taxon>
    </lineage>
</organism>
<sequence length="118" mass="13472">MRVWQHRRYGKQGVDGYEVPTGGRRQQLEVAVQATYDHVRIAGVEERYRTRKQVRELVAAVEDRTASDPADIVLESLRIVVSNRQLRDASPSSGTPAAMWRRPVYEIATRMFEMEGGV</sequence>
<name>A0A927MYC5_9ACTN</name>
<keyword evidence="2" id="KW-1185">Reference proteome</keyword>
<evidence type="ECO:0000313" key="2">
    <source>
        <dbReference type="Proteomes" id="UP000638648"/>
    </source>
</evidence>
<dbReference type="Proteomes" id="UP000638648">
    <property type="component" value="Unassembled WGS sequence"/>
</dbReference>
<evidence type="ECO:0000313" key="1">
    <source>
        <dbReference type="EMBL" id="MBE1606973.1"/>
    </source>
</evidence>